<comment type="caution">
    <text evidence="1">The sequence shown here is derived from an EMBL/GenBank/DDBJ whole genome shotgun (WGS) entry which is preliminary data.</text>
</comment>
<dbReference type="Proteomes" id="UP000237000">
    <property type="component" value="Unassembled WGS sequence"/>
</dbReference>
<feature type="non-terminal residue" evidence="1">
    <location>
        <position position="110"/>
    </location>
</feature>
<dbReference type="EMBL" id="JXTC01000002">
    <property type="protein sequence ID" value="POO03520.1"/>
    <property type="molecule type" value="Genomic_DNA"/>
</dbReference>
<evidence type="ECO:0000313" key="2">
    <source>
        <dbReference type="Proteomes" id="UP000237000"/>
    </source>
</evidence>
<accession>A0A2P5G0D9</accession>
<protein>
    <submittedName>
        <fullName evidence="1">Uncharacterized protein</fullName>
    </submittedName>
</protein>
<keyword evidence="2" id="KW-1185">Reference proteome</keyword>
<dbReference type="InParanoid" id="A0A2P5G0D9"/>
<name>A0A2P5G0D9_TREOI</name>
<sequence>MKVKNTVHSMTLVHWIPNMLVLGRMKLESPNGRKQEEAMLMSTELKSMDMTKGGLGSMAIEEGSLENPQSQVFLPYLMRSKPLQKIHLSGFPHYLLLLKKQESVVQVHET</sequence>
<dbReference type="OrthoDB" id="10298105at2759"/>
<proteinExistence type="predicted"/>
<evidence type="ECO:0000313" key="1">
    <source>
        <dbReference type="EMBL" id="POO03520.1"/>
    </source>
</evidence>
<dbReference type="AlphaFoldDB" id="A0A2P5G0D9"/>
<gene>
    <name evidence="1" type="ORF">TorRG33x02_007250</name>
</gene>
<reference evidence="2" key="1">
    <citation type="submission" date="2016-06" db="EMBL/GenBank/DDBJ databases">
        <title>Parallel loss of symbiosis genes in relatives of nitrogen-fixing non-legume Parasponia.</title>
        <authorList>
            <person name="Van Velzen R."/>
            <person name="Holmer R."/>
            <person name="Bu F."/>
            <person name="Rutten L."/>
            <person name="Van Zeijl A."/>
            <person name="Liu W."/>
            <person name="Santuari L."/>
            <person name="Cao Q."/>
            <person name="Sharma T."/>
            <person name="Shen D."/>
            <person name="Roswanjaya Y."/>
            <person name="Wardhani T."/>
            <person name="Kalhor M.S."/>
            <person name="Jansen J."/>
            <person name="Van den Hoogen J."/>
            <person name="Gungor B."/>
            <person name="Hartog M."/>
            <person name="Hontelez J."/>
            <person name="Verver J."/>
            <person name="Yang W.-C."/>
            <person name="Schijlen E."/>
            <person name="Repin R."/>
            <person name="Schilthuizen M."/>
            <person name="Schranz E."/>
            <person name="Heidstra R."/>
            <person name="Miyata K."/>
            <person name="Fedorova E."/>
            <person name="Kohlen W."/>
            <person name="Bisseling T."/>
            <person name="Smit S."/>
            <person name="Geurts R."/>
        </authorList>
    </citation>
    <scope>NUCLEOTIDE SEQUENCE [LARGE SCALE GENOMIC DNA]</scope>
    <source>
        <strain evidence="2">cv. RG33-2</strain>
    </source>
</reference>
<organism evidence="1 2">
    <name type="scientific">Trema orientale</name>
    <name type="common">Charcoal tree</name>
    <name type="synonym">Celtis orientalis</name>
    <dbReference type="NCBI Taxonomy" id="63057"/>
    <lineage>
        <taxon>Eukaryota</taxon>
        <taxon>Viridiplantae</taxon>
        <taxon>Streptophyta</taxon>
        <taxon>Embryophyta</taxon>
        <taxon>Tracheophyta</taxon>
        <taxon>Spermatophyta</taxon>
        <taxon>Magnoliopsida</taxon>
        <taxon>eudicotyledons</taxon>
        <taxon>Gunneridae</taxon>
        <taxon>Pentapetalae</taxon>
        <taxon>rosids</taxon>
        <taxon>fabids</taxon>
        <taxon>Rosales</taxon>
        <taxon>Cannabaceae</taxon>
        <taxon>Trema</taxon>
    </lineage>
</organism>